<keyword evidence="1" id="KW-1133">Transmembrane helix</keyword>
<accession>A0AAW2XFY2</accession>
<reference evidence="2" key="1">
    <citation type="submission" date="2020-06" db="EMBL/GenBank/DDBJ databases">
        <authorList>
            <person name="Li T."/>
            <person name="Hu X."/>
            <person name="Zhang T."/>
            <person name="Song X."/>
            <person name="Zhang H."/>
            <person name="Dai N."/>
            <person name="Sheng W."/>
            <person name="Hou X."/>
            <person name="Wei L."/>
        </authorList>
    </citation>
    <scope>NUCLEOTIDE SEQUENCE</scope>
    <source>
        <strain evidence="2">KEN1</strain>
        <tissue evidence="2">Leaf</tissue>
    </source>
</reference>
<dbReference type="AlphaFoldDB" id="A0AAW2XFY2"/>
<organism evidence="2">
    <name type="scientific">Sesamum latifolium</name>
    <dbReference type="NCBI Taxonomy" id="2727402"/>
    <lineage>
        <taxon>Eukaryota</taxon>
        <taxon>Viridiplantae</taxon>
        <taxon>Streptophyta</taxon>
        <taxon>Embryophyta</taxon>
        <taxon>Tracheophyta</taxon>
        <taxon>Spermatophyta</taxon>
        <taxon>Magnoliopsida</taxon>
        <taxon>eudicotyledons</taxon>
        <taxon>Gunneridae</taxon>
        <taxon>Pentapetalae</taxon>
        <taxon>asterids</taxon>
        <taxon>lamiids</taxon>
        <taxon>Lamiales</taxon>
        <taxon>Pedaliaceae</taxon>
        <taxon>Sesamum</taxon>
    </lineage>
</organism>
<feature type="transmembrane region" description="Helical" evidence="1">
    <location>
        <begin position="15"/>
        <end position="35"/>
    </location>
</feature>
<evidence type="ECO:0000313" key="2">
    <source>
        <dbReference type="EMBL" id="KAL0452099.1"/>
    </source>
</evidence>
<feature type="transmembrane region" description="Helical" evidence="1">
    <location>
        <begin position="65"/>
        <end position="86"/>
    </location>
</feature>
<protein>
    <submittedName>
        <fullName evidence="2">Uncharacterized protein</fullName>
    </submittedName>
</protein>
<proteinExistence type="predicted"/>
<name>A0AAW2XFY2_9LAMI</name>
<dbReference type="EMBL" id="JACGWN010000004">
    <property type="protein sequence ID" value="KAL0452099.1"/>
    <property type="molecule type" value="Genomic_DNA"/>
</dbReference>
<gene>
    <name evidence="2" type="ORF">Slati_1188000</name>
</gene>
<evidence type="ECO:0000256" key="1">
    <source>
        <dbReference type="SAM" id="Phobius"/>
    </source>
</evidence>
<reference evidence="2" key="2">
    <citation type="journal article" date="2024" name="Plant">
        <title>Genomic evolution and insights into agronomic trait innovations of Sesamum species.</title>
        <authorList>
            <person name="Miao H."/>
            <person name="Wang L."/>
            <person name="Qu L."/>
            <person name="Liu H."/>
            <person name="Sun Y."/>
            <person name="Le M."/>
            <person name="Wang Q."/>
            <person name="Wei S."/>
            <person name="Zheng Y."/>
            <person name="Lin W."/>
            <person name="Duan Y."/>
            <person name="Cao H."/>
            <person name="Xiong S."/>
            <person name="Wang X."/>
            <person name="Wei L."/>
            <person name="Li C."/>
            <person name="Ma Q."/>
            <person name="Ju M."/>
            <person name="Zhao R."/>
            <person name="Li G."/>
            <person name="Mu C."/>
            <person name="Tian Q."/>
            <person name="Mei H."/>
            <person name="Zhang T."/>
            <person name="Gao T."/>
            <person name="Zhang H."/>
        </authorList>
    </citation>
    <scope>NUCLEOTIDE SEQUENCE</scope>
    <source>
        <strain evidence="2">KEN1</strain>
    </source>
</reference>
<keyword evidence="1" id="KW-0472">Membrane</keyword>
<comment type="caution">
    <text evidence="2">The sequence shown here is derived from an EMBL/GenBank/DDBJ whole genome shotgun (WGS) entry which is preliminary data.</text>
</comment>
<sequence length="122" mass="13397">MIAEMLKSCVYEEPSSIYTIAFQGFTLLAVGYLGISEAIGKHLQYSKFWNSGSNKSTPILLPSRVGMLILYTPSLLAGIASFWVFSDADGGGGIRFLMLKSAITLHFLKRDLEVLCMHLSLS</sequence>
<keyword evidence="1" id="KW-0812">Transmembrane</keyword>